<dbReference type="InterPro" id="IPR017927">
    <property type="entry name" value="FAD-bd_FR_type"/>
</dbReference>
<dbReference type="AlphaFoldDB" id="A0A1X7GNC5"/>
<dbReference type="InterPro" id="IPR039374">
    <property type="entry name" value="SIP_fam"/>
</dbReference>
<dbReference type="PANTHER" id="PTHR30157:SF0">
    <property type="entry name" value="NADPH-DEPENDENT FERRIC-CHELATE REDUCTASE"/>
    <property type="match status" value="1"/>
</dbReference>
<dbReference type="PROSITE" id="PS51384">
    <property type="entry name" value="FAD_FR"/>
    <property type="match status" value="1"/>
</dbReference>
<organism evidence="3 4">
    <name type="scientific">Xaviernesmea oryzae</name>
    <dbReference type="NCBI Taxonomy" id="464029"/>
    <lineage>
        <taxon>Bacteria</taxon>
        <taxon>Pseudomonadati</taxon>
        <taxon>Pseudomonadota</taxon>
        <taxon>Alphaproteobacteria</taxon>
        <taxon>Hyphomicrobiales</taxon>
        <taxon>Rhizobiaceae</taxon>
        <taxon>Rhizobium/Agrobacterium group</taxon>
        <taxon>Xaviernesmea</taxon>
    </lineage>
</organism>
<dbReference type="PANTHER" id="PTHR30157">
    <property type="entry name" value="FERRIC REDUCTASE, NADPH-DEPENDENT"/>
    <property type="match status" value="1"/>
</dbReference>
<dbReference type="Proteomes" id="UP000192903">
    <property type="component" value="Unassembled WGS sequence"/>
</dbReference>
<dbReference type="GO" id="GO:0016491">
    <property type="term" value="F:oxidoreductase activity"/>
    <property type="evidence" value="ECO:0007669"/>
    <property type="project" value="InterPro"/>
</dbReference>
<dbReference type="CDD" id="cd06193">
    <property type="entry name" value="siderophore_interacting"/>
    <property type="match status" value="1"/>
</dbReference>
<dbReference type="Gene3D" id="3.30.310.50">
    <property type="entry name" value="Alpha-D-phosphohexomutase, C-terminal domain"/>
    <property type="match status" value="1"/>
</dbReference>
<accession>A0A1X7GNC5</accession>
<reference evidence="4" key="1">
    <citation type="submission" date="2017-04" db="EMBL/GenBank/DDBJ databases">
        <authorList>
            <person name="Varghese N."/>
            <person name="Submissions S."/>
        </authorList>
    </citation>
    <scope>NUCLEOTIDE SEQUENCE [LARGE SCALE GENOMIC DNA]</scope>
    <source>
        <strain evidence="4">B4P</strain>
    </source>
</reference>
<dbReference type="RefSeq" id="WP_085424767.1">
    <property type="nucleotide sequence ID" value="NZ_FXAF01000011.1"/>
</dbReference>
<dbReference type="SUPFAM" id="SSF63380">
    <property type="entry name" value="Riboflavin synthase domain-like"/>
    <property type="match status" value="1"/>
</dbReference>
<evidence type="ECO:0000313" key="4">
    <source>
        <dbReference type="Proteomes" id="UP000192903"/>
    </source>
</evidence>
<dbReference type="Gene3D" id="2.40.30.10">
    <property type="entry name" value="Translation factors"/>
    <property type="match status" value="1"/>
</dbReference>
<dbReference type="InterPro" id="IPR014543">
    <property type="entry name" value="UCP028291"/>
</dbReference>
<dbReference type="STRING" id="464029.SAMN02982989_4163"/>
<protein>
    <submittedName>
        <fullName evidence="3">NADPH-dependent ferric siderophore reductase, contains FAD-binding and SIP domains</fullName>
    </submittedName>
</protein>
<comment type="similarity">
    <text evidence="1">Belongs to the SIP oxidoreductase family.</text>
</comment>
<evidence type="ECO:0000259" key="2">
    <source>
        <dbReference type="PROSITE" id="PS51384"/>
    </source>
</evidence>
<dbReference type="InterPro" id="IPR007037">
    <property type="entry name" value="SIP_rossman_dom"/>
</dbReference>
<gene>
    <name evidence="3" type="ORF">SAMN02982989_4163</name>
</gene>
<dbReference type="InterPro" id="IPR017938">
    <property type="entry name" value="Riboflavin_synthase-like_b-brl"/>
</dbReference>
<dbReference type="Pfam" id="PF04954">
    <property type="entry name" value="SIP"/>
    <property type="match status" value="1"/>
</dbReference>
<evidence type="ECO:0000313" key="3">
    <source>
        <dbReference type="EMBL" id="SMF72242.1"/>
    </source>
</evidence>
<dbReference type="Pfam" id="PF09981">
    <property type="entry name" value="DUF2218"/>
    <property type="match status" value="1"/>
</dbReference>
<sequence>MTSQELTAETVIRHQAAAVAVRGMCRDHEDHRLPVERGNEWRFRMHYGSVILELDDQDLKIRVSAADETDLSYMRMIVAGHVREYLDSAVAIRWSGDGGTSSIPVFFREITVMSSERISPHMQRLRFSARDIGRFASGGIHLRLLIPPRGRKPVWPTIGEDGLLVWPQGEDALTVRIYTIQAIDVEKGFVDIDFVLHPGLETPAAKFAQTAKPGDVIGMIGPGGEHVPDGGHLILLGDDTAIPAISRILRELPEGRTADVWIEVDGPGDILPLKAETASVRWLFRKGRPAGTTGLLTDAVRKIDPKTLPEDIFVWSGSEFTDFKEIRRIVRKEWGLAKDRQLIVAYWRRGAQGDDARSEAA</sequence>
<dbReference type="OrthoDB" id="9814826at2"/>
<name>A0A1X7GNC5_9HYPH</name>
<feature type="domain" description="FAD-binding FR-type" evidence="2">
    <location>
        <begin position="105"/>
        <end position="229"/>
    </location>
</feature>
<dbReference type="InterPro" id="IPR039261">
    <property type="entry name" value="FNR_nucleotide-bd"/>
</dbReference>
<dbReference type="Gene3D" id="3.40.50.80">
    <property type="entry name" value="Nucleotide-binding domain of ferredoxin-NADP reductase (FNR) module"/>
    <property type="match status" value="1"/>
</dbReference>
<dbReference type="EMBL" id="FXAF01000011">
    <property type="protein sequence ID" value="SMF72242.1"/>
    <property type="molecule type" value="Genomic_DNA"/>
</dbReference>
<keyword evidence="4" id="KW-1185">Reference proteome</keyword>
<evidence type="ECO:0000256" key="1">
    <source>
        <dbReference type="ARBA" id="ARBA00035644"/>
    </source>
</evidence>
<proteinExistence type="inferred from homology"/>
<dbReference type="Pfam" id="PF08021">
    <property type="entry name" value="FAD_binding_9"/>
    <property type="match status" value="1"/>
</dbReference>
<dbReference type="InterPro" id="IPR013113">
    <property type="entry name" value="SIP_FAD-bd"/>
</dbReference>